<feature type="domain" description="Bacterial sugar transferase" evidence="4">
    <location>
        <begin position="32"/>
        <end position="221"/>
    </location>
</feature>
<keyword evidence="3" id="KW-0812">Transmembrane</keyword>
<keyword evidence="2" id="KW-0270">Exopolysaccharide synthesis</keyword>
<evidence type="ECO:0000313" key="5">
    <source>
        <dbReference type="EMBL" id="MCT8331396.1"/>
    </source>
</evidence>
<evidence type="ECO:0000256" key="2">
    <source>
        <dbReference type="ARBA" id="ARBA00023169"/>
    </source>
</evidence>
<name>A0ABT2NRQ9_9RHOB</name>
<reference evidence="6" key="1">
    <citation type="submission" date="2023-07" db="EMBL/GenBank/DDBJ databases">
        <title>Defluviimonas sediminis sp. nov., isolated from mangrove sediment.</title>
        <authorList>
            <person name="Liu L."/>
            <person name="Li J."/>
            <person name="Huang Y."/>
            <person name="Pan J."/>
            <person name="Li M."/>
        </authorList>
    </citation>
    <scope>NUCLEOTIDE SEQUENCE [LARGE SCALE GENOMIC DNA]</scope>
    <source>
        <strain evidence="6">FT324</strain>
    </source>
</reference>
<dbReference type="InterPro" id="IPR003362">
    <property type="entry name" value="Bact_transf"/>
</dbReference>
<dbReference type="PANTHER" id="PTHR30576:SF0">
    <property type="entry name" value="UNDECAPRENYL-PHOSPHATE N-ACETYLGALACTOSAMINYL 1-PHOSPHATE TRANSFERASE-RELATED"/>
    <property type="match status" value="1"/>
</dbReference>
<keyword evidence="3" id="KW-0472">Membrane</keyword>
<accession>A0ABT2NRQ9</accession>
<evidence type="ECO:0000256" key="3">
    <source>
        <dbReference type="SAM" id="Phobius"/>
    </source>
</evidence>
<proteinExistence type="inferred from homology"/>
<evidence type="ECO:0000256" key="1">
    <source>
        <dbReference type="ARBA" id="ARBA00006464"/>
    </source>
</evidence>
<comment type="similarity">
    <text evidence="1">Belongs to the bacterial sugar transferase family.</text>
</comment>
<dbReference type="RefSeq" id="WP_261497275.1">
    <property type="nucleotide sequence ID" value="NZ_JAOCQF010000003.1"/>
</dbReference>
<evidence type="ECO:0000313" key="6">
    <source>
        <dbReference type="Proteomes" id="UP001205601"/>
    </source>
</evidence>
<dbReference type="GO" id="GO:0016740">
    <property type="term" value="F:transferase activity"/>
    <property type="evidence" value="ECO:0007669"/>
    <property type="project" value="UniProtKB-KW"/>
</dbReference>
<dbReference type="EMBL" id="JAOCQF010000003">
    <property type="protein sequence ID" value="MCT8331396.1"/>
    <property type="molecule type" value="Genomic_DNA"/>
</dbReference>
<comment type="caution">
    <text evidence="5">The sequence shown here is derived from an EMBL/GenBank/DDBJ whole genome shotgun (WGS) entry which is preliminary data.</text>
</comment>
<sequence>MNDLSEALAQRVTPTGLVHVPYQSGWYRNFLKRGLDVALVILGSVVAVPLVAFLAVLVARDGHRPFYWSDRVGRNGRTFRMLKLRTMVPGADKMLRDYLATNEAARQEWTCKQKLAFDPRVTRIGAFLRKTSLDELPQLWNVLKGEMSLVGPRPMLPEQRDLYSGLSYYALRPGVTGLWQVSERNAADFSRRAEIDRQYERDLTLMGDLHILTCTLRVVFKGTGC</sequence>
<evidence type="ECO:0000259" key="4">
    <source>
        <dbReference type="Pfam" id="PF02397"/>
    </source>
</evidence>
<organism evidence="5 6">
    <name type="scientific">Albidovulum sediminis</name>
    <dbReference type="NCBI Taxonomy" id="3066345"/>
    <lineage>
        <taxon>Bacteria</taxon>
        <taxon>Pseudomonadati</taxon>
        <taxon>Pseudomonadota</taxon>
        <taxon>Alphaproteobacteria</taxon>
        <taxon>Rhodobacterales</taxon>
        <taxon>Paracoccaceae</taxon>
        <taxon>Albidovulum</taxon>
    </lineage>
</organism>
<dbReference type="Pfam" id="PF02397">
    <property type="entry name" value="Bac_transf"/>
    <property type="match status" value="1"/>
</dbReference>
<keyword evidence="3" id="KW-1133">Transmembrane helix</keyword>
<protein>
    <submittedName>
        <fullName evidence="5">Sugar transferase</fullName>
    </submittedName>
</protein>
<feature type="transmembrane region" description="Helical" evidence="3">
    <location>
        <begin position="37"/>
        <end position="59"/>
    </location>
</feature>
<dbReference type="PANTHER" id="PTHR30576">
    <property type="entry name" value="COLANIC BIOSYNTHESIS UDP-GLUCOSE LIPID CARRIER TRANSFERASE"/>
    <property type="match status" value="1"/>
</dbReference>
<dbReference type="Proteomes" id="UP001205601">
    <property type="component" value="Unassembled WGS sequence"/>
</dbReference>
<keyword evidence="6" id="KW-1185">Reference proteome</keyword>
<keyword evidence="5" id="KW-0808">Transferase</keyword>
<gene>
    <name evidence="5" type="ORF">N5I32_17895</name>
</gene>